<dbReference type="EMBL" id="CM056744">
    <property type="protein sequence ID" value="KAJ8668647.1"/>
    <property type="molecule type" value="Genomic_DNA"/>
</dbReference>
<proteinExistence type="predicted"/>
<reference evidence="1" key="1">
    <citation type="submission" date="2023-04" db="EMBL/GenBank/DDBJ databases">
        <title>A chromosome-level genome assembly of the parasitoid wasp Eretmocerus hayati.</title>
        <authorList>
            <person name="Zhong Y."/>
            <person name="Liu S."/>
            <person name="Liu Y."/>
        </authorList>
    </citation>
    <scope>NUCLEOTIDE SEQUENCE</scope>
    <source>
        <strain evidence="1">ZJU_SS_LIU_2023</strain>
    </source>
</reference>
<accession>A0ACC2NC61</accession>
<organism evidence="1 2">
    <name type="scientific">Eretmocerus hayati</name>
    <dbReference type="NCBI Taxonomy" id="131215"/>
    <lineage>
        <taxon>Eukaryota</taxon>
        <taxon>Metazoa</taxon>
        <taxon>Ecdysozoa</taxon>
        <taxon>Arthropoda</taxon>
        <taxon>Hexapoda</taxon>
        <taxon>Insecta</taxon>
        <taxon>Pterygota</taxon>
        <taxon>Neoptera</taxon>
        <taxon>Endopterygota</taxon>
        <taxon>Hymenoptera</taxon>
        <taxon>Apocrita</taxon>
        <taxon>Proctotrupomorpha</taxon>
        <taxon>Chalcidoidea</taxon>
        <taxon>Aphelinidae</taxon>
        <taxon>Aphelininae</taxon>
        <taxon>Eretmocerus</taxon>
    </lineage>
</organism>
<sequence>MTCANDLRKHWTRILEDLDHHAPGQAVIAPANRVNFERQMTCANDLRKHWTRILEDLDHHAPGQAVIAPANRLRSQAWEIWSSSATSTMFPESSVPGIFASNRKYGNLLTLLRSMEVVPARPDEDLLLSMADDILFDVMINGNPRIS</sequence>
<dbReference type="Proteomes" id="UP001239111">
    <property type="component" value="Chromosome 4"/>
</dbReference>
<keyword evidence="2" id="KW-1185">Reference proteome</keyword>
<evidence type="ECO:0000313" key="2">
    <source>
        <dbReference type="Proteomes" id="UP001239111"/>
    </source>
</evidence>
<comment type="caution">
    <text evidence="1">The sequence shown here is derived from an EMBL/GenBank/DDBJ whole genome shotgun (WGS) entry which is preliminary data.</text>
</comment>
<name>A0ACC2NC61_9HYME</name>
<evidence type="ECO:0000313" key="1">
    <source>
        <dbReference type="EMBL" id="KAJ8668647.1"/>
    </source>
</evidence>
<gene>
    <name evidence="1" type="ORF">QAD02_010310</name>
</gene>
<protein>
    <submittedName>
        <fullName evidence="1">Uncharacterized protein</fullName>
    </submittedName>
</protein>